<keyword evidence="3" id="KW-1185">Reference proteome</keyword>
<dbReference type="PANTHER" id="PTHR12110">
    <property type="entry name" value="HYDROXYPYRUVATE ISOMERASE"/>
    <property type="match status" value="1"/>
</dbReference>
<dbReference type="GO" id="GO:0016853">
    <property type="term" value="F:isomerase activity"/>
    <property type="evidence" value="ECO:0007669"/>
    <property type="project" value="UniProtKB-KW"/>
</dbReference>
<dbReference type="InterPro" id="IPR013022">
    <property type="entry name" value="Xyl_isomerase-like_TIM-brl"/>
</dbReference>
<feature type="domain" description="Xylose isomerase-like TIM barrel" evidence="1">
    <location>
        <begin position="21"/>
        <end position="236"/>
    </location>
</feature>
<evidence type="ECO:0000313" key="3">
    <source>
        <dbReference type="Proteomes" id="UP001296943"/>
    </source>
</evidence>
<keyword evidence="2" id="KW-0413">Isomerase</keyword>
<dbReference type="InterPro" id="IPR036237">
    <property type="entry name" value="Xyl_isomerase-like_sf"/>
</dbReference>
<dbReference type="EMBL" id="JAFBDR010000020">
    <property type="protein sequence ID" value="MBM7572678.1"/>
    <property type="molecule type" value="Genomic_DNA"/>
</dbReference>
<gene>
    <name evidence="2" type="ORF">JOC48_003209</name>
</gene>
<sequence length="259" mass="28603">MILTCHESLVPGNSYLEKCNNLAEIGYSGIDLLGDTVIKHIKDLEQATIETEIKPTAIYSRLGNHCLLDDTVDGRLQALNTLKQRMEVASLVGAKAVIFVPIFGVARIRPEAEEFVLITLLDEIAQWAKGSKVSLILEPLNKKETNFVYQPKEAARIVQAIDSPVVKTMVDTYHMEMENQDPVEMIKSVDSNMGLVHFSDTNRLLPGKGKVNFNRIVDALQMIGYNGPIGLECKGPVSVSELENTASFLNGIWAKAANY</sequence>
<dbReference type="RefSeq" id="WP_204501255.1">
    <property type="nucleotide sequence ID" value="NZ_JAFBDR010000020.1"/>
</dbReference>
<reference evidence="2 3" key="1">
    <citation type="submission" date="2021-01" db="EMBL/GenBank/DDBJ databases">
        <title>Genomic Encyclopedia of Type Strains, Phase IV (KMG-IV): sequencing the most valuable type-strain genomes for metagenomic binning, comparative biology and taxonomic classification.</title>
        <authorList>
            <person name="Goeker M."/>
        </authorList>
    </citation>
    <scope>NUCLEOTIDE SEQUENCE [LARGE SCALE GENOMIC DNA]</scope>
    <source>
        <strain evidence="2 3">DSM 23711</strain>
    </source>
</reference>
<accession>A0ABS2N3Q8</accession>
<evidence type="ECO:0000259" key="1">
    <source>
        <dbReference type="Pfam" id="PF01261"/>
    </source>
</evidence>
<dbReference type="Pfam" id="PF01261">
    <property type="entry name" value="AP_endonuc_2"/>
    <property type="match status" value="1"/>
</dbReference>
<protein>
    <submittedName>
        <fullName evidence="2">Sugar phosphate isomerase/epimerase</fullName>
    </submittedName>
</protein>
<dbReference type="Proteomes" id="UP001296943">
    <property type="component" value="Unassembled WGS sequence"/>
</dbReference>
<dbReference type="SUPFAM" id="SSF51658">
    <property type="entry name" value="Xylose isomerase-like"/>
    <property type="match status" value="1"/>
</dbReference>
<proteinExistence type="predicted"/>
<comment type="caution">
    <text evidence="2">The sequence shown here is derived from an EMBL/GenBank/DDBJ whole genome shotgun (WGS) entry which is preliminary data.</text>
</comment>
<name>A0ABS2N3Q8_9BACI</name>
<organism evidence="2 3">
    <name type="scientific">Aquibacillus albus</name>
    <dbReference type="NCBI Taxonomy" id="1168171"/>
    <lineage>
        <taxon>Bacteria</taxon>
        <taxon>Bacillati</taxon>
        <taxon>Bacillota</taxon>
        <taxon>Bacilli</taxon>
        <taxon>Bacillales</taxon>
        <taxon>Bacillaceae</taxon>
        <taxon>Aquibacillus</taxon>
    </lineage>
</organism>
<evidence type="ECO:0000313" key="2">
    <source>
        <dbReference type="EMBL" id="MBM7572678.1"/>
    </source>
</evidence>
<dbReference type="Gene3D" id="3.20.20.150">
    <property type="entry name" value="Divalent-metal-dependent TIM barrel enzymes"/>
    <property type="match status" value="1"/>
</dbReference>
<dbReference type="InterPro" id="IPR050312">
    <property type="entry name" value="IolE/XylAMocC-like"/>
</dbReference>